<evidence type="ECO:0000256" key="2">
    <source>
        <dbReference type="ARBA" id="ARBA00012244"/>
    </source>
</evidence>
<dbReference type="EMBL" id="CP137641">
    <property type="protein sequence ID" value="WOX55544.1"/>
    <property type="molecule type" value="Genomic_DNA"/>
</dbReference>
<keyword evidence="7" id="KW-0411">Iron-sulfur</keyword>
<dbReference type="GO" id="GO:0051536">
    <property type="term" value="F:iron-sulfur cluster binding"/>
    <property type="evidence" value="ECO:0007669"/>
    <property type="project" value="UniProtKB-KW"/>
</dbReference>
<dbReference type="NCBIfam" id="TIGR00316">
    <property type="entry name" value="cdhC"/>
    <property type="match status" value="1"/>
</dbReference>
<dbReference type="PANTHER" id="PTHR42281">
    <property type="match status" value="1"/>
</dbReference>
<dbReference type="Gene3D" id="3.40.970.20">
    <property type="entry name" value="Carbon monoxide dehydrogenase alpha subunit. Chain D, domain 4"/>
    <property type="match status" value="1"/>
</dbReference>
<organism evidence="9 10">
    <name type="scientific">Methanoculleus palmolei</name>
    <dbReference type="NCBI Taxonomy" id="72612"/>
    <lineage>
        <taxon>Archaea</taxon>
        <taxon>Methanobacteriati</taxon>
        <taxon>Methanobacteriota</taxon>
        <taxon>Stenosarchaea group</taxon>
        <taxon>Methanomicrobia</taxon>
        <taxon>Methanomicrobiales</taxon>
        <taxon>Methanomicrobiaceae</taxon>
        <taxon>Methanoculleus</taxon>
    </lineage>
</organism>
<evidence type="ECO:0000313" key="10">
    <source>
        <dbReference type="Proteomes" id="UP001626603"/>
    </source>
</evidence>
<protein>
    <recommendedName>
        <fullName evidence="2">CO-methylating acetyl-CoA synthase</fullName>
        <ecNumber evidence="2">2.3.1.169</ecNumber>
    </recommendedName>
</protein>
<dbReference type="GO" id="GO:0046872">
    <property type="term" value="F:metal ion binding"/>
    <property type="evidence" value="ECO:0007669"/>
    <property type="project" value="UniProtKB-KW"/>
</dbReference>
<dbReference type="NCBIfam" id="NF007078">
    <property type="entry name" value="PRK09529.1"/>
    <property type="match status" value="1"/>
</dbReference>
<keyword evidence="10" id="KW-1185">Reference proteome</keyword>
<dbReference type="InterPro" id="IPR045822">
    <property type="entry name" value="ACS_CODH_B_C"/>
</dbReference>
<evidence type="ECO:0000256" key="6">
    <source>
        <dbReference type="ARBA" id="ARBA00023004"/>
    </source>
</evidence>
<dbReference type="Gene3D" id="3.40.50.2030">
    <property type="match status" value="1"/>
</dbReference>
<evidence type="ECO:0000256" key="4">
    <source>
        <dbReference type="ARBA" id="ARBA00022679"/>
    </source>
</evidence>
<dbReference type="InterPro" id="IPR011254">
    <property type="entry name" value="Prismane-like_sf"/>
</dbReference>
<keyword evidence="9" id="KW-0012">Acyltransferase</keyword>
<dbReference type="PANTHER" id="PTHR42281:SF1">
    <property type="entry name" value="ACETYL-COA DECARBONYLASE_SYNTHASE COMPLEX SUBUNIT BETA 1"/>
    <property type="match status" value="1"/>
</dbReference>
<dbReference type="Proteomes" id="UP001626603">
    <property type="component" value="Chromosome"/>
</dbReference>
<dbReference type="InterPro" id="IPR004461">
    <property type="entry name" value="CO_DH/Ac-CoA_synth_bsu"/>
</dbReference>
<evidence type="ECO:0000256" key="5">
    <source>
        <dbReference type="ARBA" id="ARBA00022723"/>
    </source>
</evidence>
<dbReference type="NCBIfam" id="NF003379">
    <property type="entry name" value="PRK04456.1"/>
    <property type="match status" value="1"/>
</dbReference>
<comment type="pathway">
    <text evidence="1">One-carbon metabolism; methanogenesis from acetate.</text>
</comment>
<dbReference type="Pfam" id="PF03598">
    <property type="entry name" value="CdhC"/>
    <property type="match status" value="1"/>
</dbReference>
<keyword evidence="6" id="KW-0408">Iron</keyword>
<keyword evidence="4 9" id="KW-0808">Transferase</keyword>
<dbReference type="EC" id="2.3.1.169" evidence="2"/>
<sequence length="678" mass="73015">MNNRLMDSLDATIERGRTDLDARMQALAGKLAYAETAYALPVTYAVTGIAVRDADGAREAYGQSGNNLLVACECLMAGESGVASPYTGFIPDAVLRGLGYTLVDGSITGLGLLVGTPESSDAVAAICREMQEKSLLTFLAGGVVEALSGAGVRLGLDYRLVPLGPHSARGIHFADAVARIAMMFGGVQPGDVHSLLRYAAERAKAFVIAFPGLTDEEVAFVDALRILGIPILAAGDGYGGGEWVPVAPADAVRTGMDLRGIRVTVTAIPIPMACSPAFEGKSIRKEEMYVEFGGSRTPAFELLRMRPKEEVEDDAVTVVGPDVDDVPEGTALPLAILVDVAGARMKKDYEPVLERRIHNFINYGEGSWHVAQRDLIWVRLSKEAVAKGVKIRDLGTLLAHKFRMEFPDHIDAVQVTLVTDEQKVTEMLVEARETYAARDERIAGMKDEDVGTFYSCTLCQTFAPNHVCVITPERPALCGAITWLDARIAYEITPAGANQPVEKGEVVDAVYGEFAGVNRFVKKASHGEVDRISLYSMVENPMTACGCFECIAAVVPEVNGILIVNRDYTGDTPLGMTFSTLAGTIGGGAQTPGFIGISKNYILSDRFLQAENGITRVVWMPSSLKEELEDRLREKLAGQGMTDLFEKIADEVSAPTIEDLVAFLERVDHPALTMKSLI</sequence>
<keyword evidence="5" id="KW-0479">Metal-binding</keyword>
<dbReference type="InterPro" id="IPR016099">
    <property type="entry name" value="Prismane-like_a/b-sand"/>
</dbReference>
<dbReference type="Gene3D" id="3.40.1470.10">
    <property type="entry name" value="Bifunctional carbon monoxide dehydrogenase/acetyl-coa synthase(codh/acs), Chain M, domain 5"/>
    <property type="match status" value="1"/>
</dbReference>
<dbReference type="Pfam" id="PF19436">
    <property type="entry name" value="ACS_CODH_B_C"/>
    <property type="match status" value="1"/>
</dbReference>
<evidence type="ECO:0000259" key="8">
    <source>
        <dbReference type="Pfam" id="PF19436"/>
    </source>
</evidence>
<dbReference type="SUPFAM" id="SSF56821">
    <property type="entry name" value="Prismane protein-like"/>
    <property type="match status" value="1"/>
</dbReference>
<dbReference type="GO" id="GO:0043884">
    <property type="term" value="F:CO-methylating acetyl-CoA synthase activity"/>
    <property type="evidence" value="ECO:0007669"/>
    <property type="project" value="UniProtKB-EC"/>
</dbReference>
<keyword evidence="3" id="KW-0533">Nickel</keyword>
<dbReference type="InterPro" id="IPR038571">
    <property type="entry name" value="CO_DH/Ac-CoA_synth_bsu_3_sf"/>
</dbReference>
<dbReference type="NCBIfam" id="NF040764">
    <property type="entry name" value="CODH_ACS_al_bet"/>
    <property type="match status" value="1"/>
</dbReference>
<proteinExistence type="predicted"/>
<accession>A0ABD8A7Q1</accession>
<reference evidence="9 10" key="1">
    <citation type="submission" date="2023-10" db="EMBL/GenBank/DDBJ databases">
        <title>The complete genome sequence of Methanoculleus palmolei DSM 4273.</title>
        <authorList>
            <person name="Lai S.-J."/>
            <person name="You Y.-T."/>
            <person name="Chen S.-C."/>
        </authorList>
    </citation>
    <scope>NUCLEOTIDE SEQUENCE [LARGE SCALE GENOMIC DNA]</scope>
    <source>
        <strain evidence="9 10">DSM 4273</strain>
    </source>
</reference>
<feature type="domain" description="CO dehydrogenase/acetyl-CoA synthase complex beta subunit C-terminal" evidence="8">
    <location>
        <begin position="435"/>
        <end position="678"/>
    </location>
</feature>
<evidence type="ECO:0000256" key="1">
    <source>
        <dbReference type="ARBA" id="ARBA00004905"/>
    </source>
</evidence>
<dbReference type="Gene3D" id="3.30.1650.10">
    <property type="entry name" value="Bifunctional carbon monoxide dehydrogenase/acetyl-coa synthase(codh/acs), Chain M, domain 3"/>
    <property type="match status" value="1"/>
</dbReference>
<name>A0ABD8A7Q1_9EURY</name>
<evidence type="ECO:0000256" key="3">
    <source>
        <dbReference type="ARBA" id="ARBA00022596"/>
    </source>
</evidence>
<gene>
    <name evidence="9" type="primary">acsB</name>
    <name evidence="9" type="ORF">R6Y95_08735</name>
</gene>
<evidence type="ECO:0000313" key="9">
    <source>
        <dbReference type="EMBL" id="WOX55544.1"/>
    </source>
</evidence>
<dbReference type="AlphaFoldDB" id="A0ABD8A7Q1"/>
<evidence type="ECO:0000256" key="7">
    <source>
        <dbReference type="ARBA" id="ARBA00023014"/>
    </source>
</evidence>